<evidence type="ECO:0000313" key="1">
    <source>
        <dbReference type="EMBL" id="XBS54905.1"/>
    </source>
</evidence>
<proteinExistence type="predicted"/>
<accession>A0AAU7PR77</accession>
<gene>
    <name evidence="1" type="ORF">ABFV83_03670</name>
</gene>
<dbReference type="EMBL" id="CP157940">
    <property type="protein sequence ID" value="XBS54905.1"/>
    <property type="molecule type" value="Genomic_DNA"/>
</dbReference>
<protein>
    <submittedName>
        <fullName evidence="1">DUF1456 family protein</fullName>
    </submittedName>
</protein>
<dbReference type="PANTHER" id="PTHR37805">
    <property type="entry name" value="CYTOPLASMIC PROTEIN-RELATED"/>
    <property type="match status" value="1"/>
</dbReference>
<sequence>MYFLRRNRVDNNDILIRLRYAMDIKDSDMVEIFKLGGIKTTKEGIRRLLTKPQTDTGVSGEEKAIADKNRDICNDFMLESFLNGYIIFKRGKQESKPGEPEKPLLMVKDHRSVNNVLLKKIKIALSLTGDDMLAIFKSVGINLSNGELSALLRREGQRNYKECQDRYIRNFLKGLAIKYRSDQ</sequence>
<organism evidence="1">
    <name type="scientific">Lacrimispora sp. BS-2</name>
    <dbReference type="NCBI Taxonomy" id="3151850"/>
    <lineage>
        <taxon>Bacteria</taxon>
        <taxon>Bacillati</taxon>
        <taxon>Bacillota</taxon>
        <taxon>Clostridia</taxon>
        <taxon>Lachnospirales</taxon>
        <taxon>Lachnospiraceae</taxon>
        <taxon>Lacrimispora</taxon>
    </lineage>
</organism>
<dbReference type="InterPro" id="IPR009921">
    <property type="entry name" value="YehS-like"/>
</dbReference>
<dbReference type="PANTHER" id="PTHR37805:SF1">
    <property type="entry name" value="CYTOPLASMIC PROTEIN"/>
    <property type="match status" value="1"/>
</dbReference>
<name>A0AAU7PR77_9FIRM</name>
<dbReference type="RefSeq" id="WP_349947593.1">
    <property type="nucleotide sequence ID" value="NZ_CP157940.1"/>
</dbReference>
<reference evidence="1" key="1">
    <citation type="submission" date="2024-06" db="EMBL/GenBank/DDBJ databases">
        <title>Lacrimispora cavernae sp. nov., a novel anaerobe isolated from bat guano pile inside a cave.</title>
        <authorList>
            <person name="Miller S.L."/>
            <person name="Lu N."/>
            <person name="King J."/>
            <person name="Sankaranarayanan K."/>
            <person name="Lawson P.A."/>
        </authorList>
    </citation>
    <scope>NUCLEOTIDE SEQUENCE</scope>
    <source>
        <strain evidence="1">BS-2</strain>
    </source>
</reference>
<dbReference type="AlphaFoldDB" id="A0AAU7PR77"/>
<dbReference type="Pfam" id="PF07308">
    <property type="entry name" value="DUF1456"/>
    <property type="match status" value="2"/>
</dbReference>